<organism evidence="3 4">
    <name type="scientific">Sistotremastrum niveocremeum HHB9708</name>
    <dbReference type="NCBI Taxonomy" id="1314777"/>
    <lineage>
        <taxon>Eukaryota</taxon>
        <taxon>Fungi</taxon>
        <taxon>Dikarya</taxon>
        <taxon>Basidiomycota</taxon>
        <taxon>Agaricomycotina</taxon>
        <taxon>Agaricomycetes</taxon>
        <taxon>Sistotremastrales</taxon>
        <taxon>Sistotremastraceae</taxon>
        <taxon>Sertulicium</taxon>
        <taxon>Sertulicium niveocremeum</taxon>
    </lineage>
</organism>
<feature type="compositionally biased region" description="Polar residues" evidence="2">
    <location>
        <begin position="1"/>
        <end position="22"/>
    </location>
</feature>
<evidence type="ECO:0000256" key="1">
    <source>
        <dbReference type="SAM" id="Coils"/>
    </source>
</evidence>
<keyword evidence="1" id="KW-0175">Coiled coil</keyword>
<evidence type="ECO:0000313" key="4">
    <source>
        <dbReference type="Proteomes" id="UP000076722"/>
    </source>
</evidence>
<dbReference type="OrthoDB" id="3058840at2759"/>
<feature type="coiled-coil region" evidence="1">
    <location>
        <begin position="180"/>
        <end position="207"/>
    </location>
</feature>
<sequence>MNTMNNRASDPSPNAKRQSSPTKPEFRLPRMKYKGTHPFAFPSYNQFTNKETKKLDDEYLCLRYDNAALMLGDFATPIPSLEEMKKEVKAPLTIQVLNERIEKEKADHKRHLQVLEDRFRTDLERMCVDQWLSIDDCDGNGIGQPPLDQPERTTERLMALFVDETRLLEHNHDDFKSRLVFAHEERLVALRSQVRELQKAAAEEMKRKASQFPKTVADFDAMPNGPMKMRVVRWLMADSNGREKIFREPNSVWHSLDTQELALQYMIDNQFRPKKASSASLEIYSNVIIIECTGADVAADVESDYPNAKASGVPIAKDHEAETRTWQRYRGDVV</sequence>
<dbReference type="EMBL" id="KV419404">
    <property type="protein sequence ID" value="KZS94418.1"/>
    <property type="molecule type" value="Genomic_DNA"/>
</dbReference>
<gene>
    <name evidence="3" type="ORF">SISNIDRAFT_548988</name>
</gene>
<reference evidence="3 4" key="1">
    <citation type="journal article" date="2016" name="Mol. Biol. Evol.">
        <title>Comparative Genomics of Early-Diverging Mushroom-Forming Fungi Provides Insights into the Origins of Lignocellulose Decay Capabilities.</title>
        <authorList>
            <person name="Nagy L.G."/>
            <person name="Riley R."/>
            <person name="Tritt A."/>
            <person name="Adam C."/>
            <person name="Daum C."/>
            <person name="Floudas D."/>
            <person name="Sun H."/>
            <person name="Yadav J.S."/>
            <person name="Pangilinan J."/>
            <person name="Larsson K.H."/>
            <person name="Matsuura K."/>
            <person name="Barry K."/>
            <person name="Labutti K."/>
            <person name="Kuo R."/>
            <person name="Ohm R.A."/>
            <person name="Bhattacharya S.S."/>
            <person name="Shirouzu T."/>
            <person name="Yoshinaga Y."/>
            <person name="Martin F.M."/>
            <person name="Grigoriev I.V."/>
            <person name="Hibbett D.S."/>
        </authorList>
    </citation>
    <scope>NUCLEOTIDE SEQUENCE [LARGE SCALE GENOMIC DNA]</scope>
    <source>
        <strain evidence="3 4">HHB9708</strain>
    </source>
</reference>
<evidence type="ECO:0000313" key="3">
    <source>
        <dbReference type="EMBL" id="KZS94418.1"/>
    </source>
</evidence>
<feature type="region of interest" description="Disordered" evidence="2">
    <location>
        <begin position="1"/>
        <end position="29"/>
    </location>
</feature>
<dbReference type="Proteomes" id="UP000076722">
    <property type="component" value="Unassembled WGS sequence"/>
</dbReference>
<dbReference type="AlphaFoldDB" id="A0A164VS95"/>
<name>A0A164VS95_9AGAM</name>
<accession>A0A164VS95</accession>
<keyword evidence="4" id="KW-1185">Reference proteome</keyword>
<evidence type="ECO:0000256" key="2">
    <source>
        <dbReference type="SAM" id="MobiDB-lite"/>
    </source>
</evidence>
<proteinExistence type="predicted"/>
<protein>
    <submittedName>
        <fullName evidence="3">Uncharacterized protein</fullName>
    </submittedName>
</protein>